<dbReference type="STRING" id="1618333.UR93_C0006G0032"/>
<feature type="domain" description="ScoMcrA-like SRA" evidence="2">
    <location>
        <begin position="59"/>
        <end position="144"/>
    </location>
</feature>
<dbReference type="PANTHER" id="PTHR30015">
    <property type="entry name" value="MRR RESTRICTION SYSTEM PROTEIN"/>
    <property type="match status" value="1"/>
</dbReference>
<dbReference type="InterPro" id="IPR052906">
    <property type="entry name" value="Type_IV_Methyl-Rstrct_Enzyme"/>
</dbReference>
<dbReference type="InterPro" id="IPR058712">
    <property type="entry name" value="SRA_ScoMcrA"/>
</dbReference>
<dbReference type="GO" id="GO:0003677">
    <property type="term" value="F:DNA binding"/>
    <property type="evidence" value="ECO:0007669"/>
    <property type="project" value="InterPro"/>
</dbReference>
<sequence length="334" mass="38308">MKQLIIPDTLKVGEFYSNDQIKYSLEVANLGGIRPKIKNNELDFIVLITSVEETKNSVRNPYADKIEGDILTYTGSGLQGDQYISGVNKRIIEQKVKSVPILGFLKEGVNQYKFIGFLFLLRNYQDYQIDNQGNLRTVWLFEFQIFSKIPVLKIENFNDMFFPFYNQFKKEILPEDTIIDSLLSGNKEDNFILPKINEETLKSIETLKKKLLTINPYELEILIAKLIEHTGFNNVEVTKKSGDDGIDINALLQHRFSFDLNYQFQVKRWKHSVGRKEVANLRGSLGFNNFGVIISTSHFTSSAINEARGIGKSPINLIGVNNLYEIIKETKFTL</sequence>
<dbReference type="InterPro" id="IPR011335">
    <property type="entry name" value="Restrct_endonuc-II-like"/>
</dbReference>
<name>A0A0G0D3W6_9BACT</name>
<organism evidence="3 4">
    <name type="scientific">Berkelbacteria bacterium GW2011_GWA2_35_9</name>
    <dbReference type="NCBI Taxonomy" id="1618333"/>
    <lineage>
        <taxon>Bacteria</taxon>
        <taxon>Candidatus Berkelbacteria</taxon>
    </lineage>
</organism>
<dbReference type="Gene3D" id="3.40.1350.10">
    <property type="match status" value="1"/>
</dbReference>
<gene>
    <name evidence="3" type="ORF">UR93_C0006G0032</name>
</gene>
<dbReference type="PANTHER" id="PTHR30015:SF7">
    <property type="entry name" value="TYPE IV METHYL-DIRECTED RESTRICTION ENZYME ECOKMRR"/>
    <property type="match status" value="1"/>
</dbReference>
<evidence type="ECO:0000313" key="4">
    <source>
        <dbReference type="Proteomes" id="UP000034316"/>
    </source>
</evidence>
<dbReference type="Pfam" id="PF04471">
    <property type="entry name" value="Mrr_cat"/>
    <property type="match status" value="1"/>
</dbReference>
<comment type="caution">
    <text evidence="3">The sequence shown here is derived from an EMBL/GenBank/DDBJ whole genome shotgun (WGS) entry which is preliminary data.</text>
</comment>
<dbReference type="EMBL" id="LBRB01000006">
    <property type="protein sequence ID" value="KKP88899.1"/>
    <property type="molecule type" value="Genomic_DNA"/>
</dbReference>
<dbReference type="Pfam" id="PF26348">
    <property type="entry name" value="SRA_ScoMcrA"/>
    <property type="match status" value="1"/>
</dbReference>
<dbReference type="InterPro" id="IPR007560">
    <property type="entry name" value="Restrct_endonuc_IV_Mrr"/>
</dbReference>
<evidence type="ECO:0000313" key="3">
    <source>
        <dbReference type="EMBL" id="KKP88899.1"/>
    </source>
</evidence>
<evidence type="ECO:0000259" key="2">
    <source>
        <dbReference type="Pfam" id="PF26348"/>
    </source>
</evidence>
<dbReference type="GO" id="GO:0015666">
    <property type="term" value="F:restriction endodeoxyribonuclease activity"/>
    <property type="evidence" value="ECO:0007669"/>
    <property type="project" value="TreeGrafter"/>
</dbReference>
<dbReference type="AlphaFoldDB" id="A0A0G0D3W6"/>
<dbReference type="GO" id="GO:0009307">
    <property type="term" value="P:DNA restriction-modification system"/>
    <property type="evidence" value="ECO:0007669"/>
    <property type="project" value="InterPro"/>
</dbReference>
<feature type="domain" description="Restriction endonuclease type IV Mrr" evidence="1">
    <location>
        <begin position="212"/>
        <end position="326"/>
    </location>
</feature>
<protein>
    <submittedName>
        <fullName evidence="3">Uncharacterized protein</fullName>
    </submittedName>
</protein>
<evidence type="ECO:0000259" key="1">
    <source>
        <dbReference type="Pfam" id="PF04471"/>
    </source>
</evidence>
<reference evidence="3 4" key="1">
    <citation type="journal article" date="2015" name="Nature">
        <title>rRNA introns, odd ribosomes, and small enigmatic genomes across a large radiation of phyla.</title>
        <authorList>
            <person name="Brown C.T."/>
            <person name="Hug L.A."/>
            <person name="Thomas B.C."/>
            <person name="Sharon I."/>
            <person name="Castelle C.J."/>
            <person name="Singh A."/>
            <person name="Wilkins M.J."/>
            <person name="Williams K.H."/>
            <person name="Banfield J.F."/>
        </authorList>
    </citation>
    <scope>NUCLEOTIDE SEQUENCE [LARGE SCALE GENOMIC DNA]</scope>
</reference>
<proteinExistence type="predicted"/>
<accession>A0A0G0D3W6</accession>
<dbReference type="InterPro" id="IPR011856">
    <property type="entry name" value="tRNA_endonuc-like_dom_sf"/>
</dbReference>
<dbReference type="SUPFAM" id="SSF52980">
    <property type="entry name" value="Restriction endonuclease-like"/>
    <property type="match status" value="1"/>
</dbReference>
<dbReference type="Proteomes" id="UP000034316">
    <property type="component" value="Unassembled WGS sequence"/>
</dbReference>